<sequence length="321" mass="33167">MSHLGSRISALADGQLAPAAAERALAHVATCPQCAGELAAARAARRALAAADDVTPTADLTARLLSLAPATPPRAPERRCDPFASPDPLRATPAGGSRLTGHPRTLTGDLERRRSGARIAAGSLAGLGAVAAMLFALGDRPPVVPSSHPAQALSLLGEATPRTERFAGAALTRGAPAPLAAASTVDQLERLRDSGWTCPVELPAGWDVTAVRLDARDAVEIDLSGPGGTVVVTEQHGRLDVDALEGATHRTLGDRTVYVLSTHPWHAAWQSGDTVVEVVSASTSRDVESVVAEFPGGGFDDGVPARITRGWDTVTEALLNR</sequence>
<evidence type="ECO:0000256" key="1">
    <source>
        <dbReference type="ARBA" id="ARBA00023015"/>
    </source>
</evidence>
<dbReference type="EMBL" id="BJLR01000033">
    <property type="protein sequence ID" value="GEA89572.1"/>
    <property type="molecule type" value="Genomic_DNA"/>
</dbReference>
<comment type="caution">
    <text evidence="5">The sequence shown here is derived from an EMBL/GenBank/DDBJ whole genome shotgun (WGS) entry which is preliminary data.</text>
</comment>
<keyword evidence="6" id="KW-1185">Reference proteome</keyword>
<protein>
    <recommendedName>
        <fullName evidence="4">Putative zinc-finger domain-containing protein</fullName>
    </recommendedName>
</protein>
<gene>
    <name evidence="5" type="ORF">CCE01nite_35210</name>
</gene>
<organism evidence="5 6">
    <name type="scientific">Cellulomonas cellasea</name>
    <dbReference type="NCBI Taxonomy" id="43670"/>
    <lineage>
        <taxon>Bacteria</taxon>
        <taxon>Bacillati</taxon>
        <taxon>Actinomycetota</taxon>
        <taxon>Actinomycetes</taxon>
        <taxon>Micrococcales</taxon>
        <taxon>Cellulomonadaceae</taxon>
        <taxon>Cellulomonas</taxon>
    </lineage>
</organism>
<feature type="region of interest" description="Disordered" evidence="3">
    <location>
        <begin position="67"/>
        <end position="113"/>
    </location>
</feature>
<evidence type="ECO:0000313" key="5">
    <source>
        <dbReference type="EMBL" id="GEA89572.1"/>
    </source>
</evidence>
<keyword evidence="1" id="KW-0805">Transcription regulation</keyword>
<evidence type="ECO:0000256" key="3">
    <source>
        <dbReference type="SAM" id="MobiDB-lite"/>
    </source>
</evidence>
<reference evidence="5" key="1">
    <citation type="submission" date="2019-06" db="EMBL/GenBank/DDBJ databases">
        <title>Whole genome shotgun sequence of Cellulomonas cellasea NBRC 3753.</title>
        <authorList>
            <person name="Hosoyama A."/>
            <person name="Uohara A."/>
            <person name="Ohji S."/>
            <person name="Ichikawa N."/>
        </authorList>
    </citation>
    <scope>NUCLEOTIDE SEQUENCE [LARGE SCALE GENOMIC DNA]</scope>
    <source>
        <strain evidence="5">NBRC 3753</strain>
    </source>
</reference>
<feature type="domain" description="Putative zinc-finger" evidence="4">
    <location>
        <begin position="7"/>
        <end position="35"/>
    </location>
</feature>
<evidence type="ECO:0000256" key="2">
    <source>
        <dbReference type="ARBA" id="ARBA00023163"/>
    </source>
</evidence>
<proteinExistence type="predicted"/>
<dbReference type="AlphaFoldDB" id="A0A4Y3KZK4"/>
<dbReference type="Proteomes" id="UP000317046">
    <property type="component" value="Unassembled WGS sequence"/>
</dbReference>
<accession>A0A4Y3KZK4</accession>
<dbReference type="Gene3D" id="1.10.10.1320">
    <property type="entry name" value="Anti-sigma factor, zinc-finger domain"/>
    <property type="match status" value="1"/>
</dbReference>
<dbReference type="InterPro" id="IPR041916">
    <property type="entry name" value="Anti_sigma_zinc_sf"/>
</dbReference>
<keyword evidence="2" id="KW-0804">Transcription</keyword>
<dbReference type="Pfam" id="PF13490">
    <property type="entry name" value="zf-HC2"/>
    <property type="match status" value="1"/>
</dbReference>
<dbReference type="InterPro" id="IPR027383">
    <property type="entry name" value="Znf_put"/>
</dbReference>
<evidence type="ECO:0000313" key="6">
    <source>
        <dbReference type="Proteomes" id="UP000317046"/>
    </source>
</evidence>
<name>A0A4Y3KZK4_9CELL</name>
<evidence type="ECO:0000259" key="4">
    <source>
        <dbReference type="Pfam" id="PF13490"/>
    </source>
</evidence>
<dbReference type="RefSeq" id="WP_141372766.1">
    <property type="nucleotide sequence ID" value="NZ_BJLR01000033.1"/>
</dbReference>